<accession>A0ABQ8B5P8</accession>
<dbReference type="Proteomes" id="UP000824890">
    <property type="component" value="Unassembled WGS sequence"/>
</dbReference>
<gene>
    <name evidence="5" type="ORF">HID58_049672</name>
</gene>
<evidence type="ECO:0000256" key="1">
    <source>
        <dbReference type="ARBA" id="ARBA00022737"/>
    </source>
</evidence>
<dbReference type="PANTHER" id="PTHR15140:SF37">
    <property type="entry name" value="UBIQUITIN-LIKE DOMAIN-CONTAINING PROTEIN"/>
    <property type="match status" value="1"/>
</dbReference>
<dbReference type="InterPro" id="IPR032675">
    <property type="entry name" value="LRR_dom_sf"/>
</dbReference>
<dbReference type="EMBL" id="JAGKQM010000012">
    <property type="protein sequence ID" value="KAH0900104.1"/>
    <property type="molecule type" value="Genomic_DNA"/>
</dbReference>
<organism evidence="5 6">
    <name type="scientific">Brassica napus</name>
    <name type="common">Rape</name>
    <dbReference type="NCBI Taxonomy" id="3708"/>
    <lineage>
        <taxon>Eukaryota</taxon>
        <taxon>Viridiplantae</taxon>
        <taxon>Streptophyta</taxon>
        <taxon>Embryophyta</taxon>
        <taxon>Tracheophyta</taxon>
        <taxon>Spermatophyta</taxon>
        <taxon>Magnoliopsida</taxon>
        <taxon>eudicotyledons</taxon>
        <taxon>Gunneridae</taxon>
        <taxon>Pentapetalae</taxon>
        <taxon>rosids</taxon>
        <taxon>malvids</taxon>
        <taxon>Brassicales</taxon>
        <taxon>Brassicaceae</taxon>
        <taxon>Brassiceae</taxon>
        <taxon>Brassica</taxon>
    </lineage>
</organism>
<keyword evidence="2" id="KW-0611">Plant defense</keyword>
<evidence type="ECO:0000313" key="6">
    <source>
        <dbReference type="Proteomes" id="UP000824890"/>
    </source>
</evidence>
<dbReference type="SUPFAM" id="SSF52058">
    <property type="entry name" value="L domain-like"/>
    <property type="match status" value="1"/>
</dbReference>
<proteinExistence type="predicted"/>
<reference evidence="5 6" key="1">
    <citation type="submission" date="2021-05" db="EMBL/GenBank/DDBJ databases">
        <title>Genome Assembly of Synthetic Allotetraploid Brassica napus Reveals Homoeologous Exchanges between Subgenomes.</title>
        <authorList>
            <person name="Davis J.T."/>
        </authorList>
    </citation>
    <scope>NUCLEOTIDE SEQUENCE [LARGE SCALE GENOMIC DNA]</scope>
    <source>
        <strain evidence="6">cv. Da-Ae</strain>
        <tissue evidence="5">Seedling</tissue>
    </source>
</reference>
<evidence type="ECO:0000256" key="2">
    <source>
        <dbReference type="ARBA" id="ARBA00022821"/>
    </source>
</evidence>
<feature type="domain" description="Disease resistance R13L4/SHOC-2-like LRR" evidence="4">
    <location>
        <begin position="187"/>
        <end position="489"/>
    </location>
</feature>
<dbReference type="PANTHER" id="PTHR15140">
    <property type="entry name" value="TUBULIN-SPECIFIC CHAPERONE E"/>
    <property type="match status" value="1"/>
</dbReference>
<dbReference type="InterPro" id="IPR058922">
    <property type="entry name" value="WHD_DRP"/>
</dbReference>
<evidence type="ECO:0000313" key="5">
    <source>
        <dbReference type="EMBL" id="KAH0900104.1"/>
    </source>
</evidence>
<evidence type="ECO:0000259" key="4">
    <source>
        <dbReference type="Pfam" id="PF23598"/>
    </source>
</evidence>
<name>A0ABQ8B5P8_BRANA</name>
<dbReference type="Pfam" id="PF23559">
    <property type="entry name" value="WHD_DRP"/>
    <property type="match status" value="1"/>
</dbReference>
<evidence type="ECO:0000259" key="3">
    <source>
        <dbReference type="Pfam" id="PF23559"/>
    </source>
</evidence>
<feature type="domain" description="Disease resistance protein winged helix" evidence="3">
    <location>
        <begin position="51"/>
        <end position="118"/>
    </location>
</feature>
<keyword evidence="1" id="KW-0677">Repeat</keyword>
<sequence>MTIFSLSMPLFSCSASSDDRNVNLKVYDVLYLSFEELPAYLKQCFLYLASFPEDYKIDVEKLSYYWAAEGMDFDGASIREVADGYIEQLVKRNMVISERDVKTFRLETLQLHDMMREVCLRKAEEENFVQTIDKSTANSKSPCKSRRLTVVCSPEETFNVDTEVKNPSLRTLLFIKNWELKATSLFFTRHKLMRVLDLSFAEFEGGKVPSSIGELINLRYLSLQWSNATQLPFYMRNLKKLLYLNLNIYPYRVYMPNILKEMRELTLLCLPTKLHEETNLEMGNLVKLETLKNFCTEHGRVTDLQGMTRIRYLSIYITDERYTMENLSSSLSKLSHLENLTINNEKTFYTPTNDHEKGFAWEFVHIKPLKLEIYMPRLPDAQKFPSQLTTISLGWCRLKEDPMPILEKLFHLKEITLGGTSFCGRRMDCSRDGFPQLQNLEFRGLTEWEEWIVEEGSMPLLHSLKIDSCPKLKELPDGLRFITSLKSLDFVDMAKGWEKRLSEGGKDYYKVQHILSVKFNYY</sequence>
<protein>
    <recommendedName>
        <fullName evidence="7">Disease resistance protein</fullName>
    </recommendedName>
</protein>
<dbReference type="Gene3D" id="3.80.10.10">
    <property type="entry name" value="Ribonuclease Inhibitor"/>
    <property type="match status" value="1"/>
</dbReference>
<keyword evidence="6" id="KW-1185">Reference proteome</keyword>
<dbReference type="Pfam" id="PF23598">
    <property type="entry name" value="LRR_14"/>
    <property type="match status" value="1"/>
</dbReference>
<evidence type="ECO:0008006" key="7">
    <source>
        <dbReference type="Google" id="ProtNLM"/>
    </source>
</evidence>
<comment type="caution">
    <text evidence="5">The sequence shown here is derived from an EMBL/GenBank/DDBJ whole genome shotgun (WGS) entry which is preliminary data.</text>
</comment>
<dbReference type="InterPro" id="IPR055414">
    <property type="entry name" value="LRR_R13L4/SHOC2-like"/>
</dbReference>
<dbReference type="InterPro" id="IPR036388">
    <property type="entry name" value="WH-like_DNA-bd_sf"/>
</dbReference>
<dbReference type="Gene3D" id="1.10.10.10">
    <property type="entry name" value="Winged helix-like DNA-binding domain superfamily/Winged helix DNA-binding domain"/>
    <property type="match status" value="1"/>
</dbReference>